<proteinExistence type="predicted"/>
<evidence type="ECO:0000259" key="8">
    <source>
        <dbReference type="PROSITE" id="PS50850"/>
    </source>
</evidence>
<dbReference type="PANTHER" id="PTHR43124:SF3">
    <property type="entry name" value="CHLORAMPHENICOL EFFLUX PUMP RV0191"/>
    <property type="match status" value="1"/>
</dbReference>
<feature type="transmembrane region" description="Helical" evidence="7">
    <location>
        <begin position="294"/>
        <end position="317"/>
    </location>
</feature>
<feature type="transmembrane region" description="Helical" evidence="7">
    <location>
        <begin position="36"/>
        <end position="59"/>
    </location>
</feature>
<dbReference type="AlphaFoldDB" id="A0A6N3G1H6"/>
<dbReference type="PROSITE" id="PS50850">
    <property type="entry name" value="MFS"/>
    <property type="match status" value="1"/>
</dbReference>
<feature type="transmembrane region" description="Helical" evidence="7">
    <location>
        <begin position="158"/>
        <end position="181"/>
    </location>
</feature>
<gene>
    <name evidence="9" type="primary">pbuE</name>
    <name evidence="9" type="ORF">ELLFYP34_03671</name>
</gene>
<feature type="transmembrane region" description="Helical" evidence="7">
    <location>
        <begin position="236"/>
        <end position="256"/>
    </location>
</feature>
<sequence length="389" mass="41174">MKKNFIFVLTIGVFSILNTEMGIVGILPAISEQYGVSLTTAGMLVSLFALAIAIAGPVMPMLMSRFERKKVMIFVLCLFTAGNIAAAFAVNFQMLLVARVIPAFFHPVYVSFALAAASDSVENQADVPKAVSKVMVGVSAGMVLGAPVAGLIVNSSTLRIGLLFFAAVNLISLIATVLFVPEFAASEKVSYGQQLRVLKEKRLWLALVGVLLLNGSIFGVYSYVSAYLEEVMNLPVQIISIVLFAYGLMNIVGNTVAGRGLSSMPNQFISIQPIVIGVIYLLLLFLAGKAMIPALAVILAWGVSAGAVANTIQYWVTTAAPGAAEFANGLYLTAANLGISAATPFCGVFITRFGTQAAPVGGILLVILSAVCILLKVHVMDKKKKELQQ</sequence>
<feature type="domain" description="Major facilitator superfamily (MFS) profile" evidence="8">
    <location>
        <begin position="1"/>
        <end position="384"/>
    </location>
</feature>
<evidence type="ECO:0000256" key="5">
    <source>
        <dbReference type="ARBA" id="ARBA00022989"/>
    </source>
</evidence>
<organism evidence="9">
    <name type="scientific">Eubacterium limosum</name>
    <dbReference type="NCBI Taxonomy" id="1736"/>
    <lineage>
        <taxon>Bacteria</taxon>
        <taxon>Bacillati</taxon>
        <taxon>Bacillota</taxon>
        <taxon>Clostridia</taxon>
        <taxon>Eubacteriales</taxon>
        <taxon>Eubacteriaceae</taxon>
        <taxon>Eubacterium</taxon>
    </lineage>
</organism>
<dbReference type="PANTHER" id="PTHR43124">
    <property type="entry name" value="PURINE EFFLUX PUMP PBUE"/>
    <property type="match status" value="1"/>
</dbReference>
<dbReference type="Gene3D" id="1.20.1250.20">
    <property type="entry name" value="MFS general substrate transporter like domains"/>
    <property type="match status" value="1"/>
</dbReference>
<name>A0A6N3G1H6_EUBLI</name>
<feature type="transmembrane region" description="Helical" evidence="7">
    <location>
        <begin position="268"/>
        <end position="288"/>
    </location>
</feature>
<feature type="transmembrane region" description="Helical" evidence="7">
    <location>
        <begin position="130"/>
        <end position="152"/>
    </location>
</feature>
<accession>A0A6N3G1H6</accession>
<evidence type="ECO:0000256" key="2">
    <source>
        <dbReference type="ARBA" id="ARBA00022448"/>
    </source>
</evidence>
<protein>
    <submittedName>
        <fullName evidence="9">Purine efflux pump PbuE</fullName>
    </submittedName>
</protein>
<dbReference type="CDD" id="cd17324">
    <property type="entry name" value="MFS_NepI_like"/>
    <property type="match status" value="1"/>
</dbReference>
<dbReference type="GO" id="GO:0022857">
    <property type="term" value="F:transmembrane transporter activity"/>
    <property type="evidence" value="ECO:0007669"/>
    <property type="project" value="InterPro"/>
</dbReference>
<dbReference type="InterPro" id="IPR020846">
    <property type="entry name" value="MFS_dom"/>
</dbReference>
<feature type="transmembrane region" description="Helical" evidence="7">
    <location>
        <begin position="202"/>
        <end position="224"/>
    </location>
</feature>
<feature type="transmembrane region" description="Helical" evidence="7">
    <location>
        <begin position="96"/>
        <end position="118"/>
    </location>
</feature>
<feature type="transmembrane region" description="Helical" evidence="7">
    <location>
        <begin position="356"/>
        <end position="375"/>
    </location>
</feature>
<feature type="transmembrane region" description="Helical" evidence="7">
    <location>
        <begin position="329"/>
        <end position="350"/>
    </location>
</feature>
<dbReference type="InterPro" id="IPR036259">
    <property type="entry name" value="MFS_trans_sf"/>
</dbReference>
<evidence type="ECO:0000256" key="1">
    <source>
        <dbReference type="ARBA" id="ARBA00004651"/>
    </source>
</evidence>
<evidence type="ECO:0000256" key="4">
    <source>
        <dbReference type="ARBA" id="ARBA00022692"/>
    </source>
</evidence>
<dbReference type="InterPro" id="IPR011701">
    <property type="entry name" value="MFS"/>
</dbReference>
<dbReference type="Pfam" id="PF07690">
    <property type="entry name" value="MFS_1"/>
    <property type="match status" value="1"/>
</dbReference>
<keyword evidence="5 7" id="KW-1133">Transmembrane helix</keyword>
<evidence type="ECO:0000256" key="6">
    <source>
        <dbReference type="ARBA" id="ARBA00023136"/>
    </source>
</evidence>
<dbReference type="InterPro" id="IPR050189">
    <property type="entry name" value="MFS_Efflux_Transporters"/>
</dbReference>
<evidence type="ECO:0000256" key="3">
    <source>
        <dbReference type="ARBA" id="ARBA00022475"/>
    </source>
</evidence>
<keyword evidence="6 7" id="KW-0472">Membrane</keyword>
<comment type="subcellular location">
    <subcellularLocation>
        <location evidence="1">Cell membrane</location>
        <topology evidence="1">Multi-pass membrane protein</topology>
    </subcellularLocation>
</comment>
<evidence type="ECO:0000256" key="7">
    <source>
        <dbReference type="SAM" id="Phobius"/>
    </source>
</evidence>
<feature type="transmembrane region" description="Helical" evidence="7">
    <location>
        <begin position="71"/>
        <end position="90"/>
    </location>
</feature>
<dbReference type="GO" id="GO:0005886">
    <property type="term" value="C:plasma membrane"/>
    <property type="evidence" value="ECO:0007669"/>
    <property type="project" value="UniProtKB-SubCell"/>
</dbReference>
<evidence type="ECO:0000313" key="9">
    <source>
        <dbReference type="EMBL" id="VYU58518.1"/>
    </source>
</evidence>
<keyword evidence="2" id="KW-0813">Transport</keyword>
<reference evidence="9" key="1">
    <citation type="submission" date="2019-11" db="EMBL/GenBank/DDBJ databases">
        <authorList>
            <person name="Feng L."/>
        </authorList>
    </citation>
    <scope>NUCLEOTIDE SEQUENCE</scope>
    <source>
        <strain evidence="9">ElimosumLFYP34</strain>
    </source>
</reference>
<keyword evidence="4 7" id="KW-0812">Transmembrane</keyword>
<feature type="transmembrane region" description="Helical" evidence="7">
    <location>
        <begin position="7"/>
        <end position="30"/>
    </location>
</feature>
<dbReference type="EMBL" id="CACRTR010000016">
    <property type="protein sequence ID" value="VYU58518.1"/>
    <property type="molecule type" value="Genomic_DNA"/>
</dbReference>
<keyword evidence="3" id="KW-1003">Cell membrane</keyword>
<dbReference type="SUPFAM" id="SSF103473">
    <property type="entry name" value="MFS general substrate transporter"/>
    <property type="match status" value="1"/>
</dbReference>